<dbReference type="PANTHER" id="PTHR24148">
    <property type="entry name" value="ANKYRIN REPEAT DOMAIN-CONTAINING PROTEIN 39 HOMOLOG-RELATED"/>
    <property type="match status" value="1"/>
</dbReference>
<evidence type="ECO:0000313" key="3">
    <source>
        <dbReference type="EMBL" id="KAF2279575.1"/>
    </source>
</evidence>
<reference evidence="3" key="1">
    <citation type="journal article" date="2020" name="Stud. Mycol.">
        <title>101 Dothideomycetes genomes: a test case for predicting lifestyles and emergence of pathogens.</title>
        <authorList>
            <person name="Haridas S."/>
            <person name="Albert R."/>
            <person name="Binder M."/>
            <person name="Bloem J."/>
            <person name="Labutti K."/>
            <person name="Salamov A."/>
            <person name="Andreopoulos B."/>
            <person name="Baker S."/>
            <person name="Barry K."/>
            <person name="Bills G."/>
            <person name="Bluhm B."/>
            <person name="Cannon C."/>
            <person name="Castanera R."/>
            <person name="Culley D."/>
            <person name="Daum C."/>
            <person name="Ezra D."/>
            <person name="Gonzalez J."/>
            <person name="Henrissat B."/>
            <person name="Kuo A."/>
            <person name="Liang C."/>
            <person name="Lipzen A."/>
            <person name="Lutzoni F."/>
            <person name="Magnuson J."/>
            <person name="Mondo S."/>
            <person name="Nolan M."/>
            <person name="Ohm R."/>
            <person name="Pangilinan J."/>
            <person name="Park H.-J."/>
            <person name="Ramirez L."/>
            <person name="Alfaro M."/>
            <person name="Sun H."/>
            <person name="Tritt A."/>
            <person name="Yoshinaga Y."/>
            <person name="Zwiers L.-H."/>
            <person name="Turgeon B."/>
            <person name="Goodwin S."/>
            <person name="Spatafora J."/>
            <person name="Crous P."/>
            <person name="Grigoriev I."/>
        </authorList>
    </citation>
    <scope>NUCLEOTIDE SEQUENCE</scope>
    <source>
        <strain evidence="3">CBS 379.55</strain>
    </source>
</reference>
<name>A0A6A6JTJ0_WESOR</name>
<dbReference type="OrthoDB" id="4476201at2759"/>
<dbReference type="EMBL" id="ML986486">
    <property type="protein sequence ID" value="KAF2279575.1"/>
    <property type="molecule type" value="Genomic_DNA"/>
</dbReference>
<evidence type="ECO:0000256" key="1">
    <source>
        <dbReference type="SAM" id="MobiDB-lite"/>
    </source>
</evidence>
<gene>
    <name evidence="3" type="ORF">EI97DRAFT_482149</name>
</gene>
<evidence type="ECO:0000259" key="2">
    <source>
        <dbReference type="Pfam" id="PF06985"/>
    </source>
</evidence>
<evidence type="ECO:0000313" key="4">
    <source>
        <dbReference type="Proteomes" id="UP000800097"/>
    </source>
</evidence>
<dbReference type="Pfam" id="PF06985">
    <property type="entry name" value="HET"/>
    <property type="match status" value="1"/>
</dbReference>
<sequence>MASKRTRRARRQHRSTGNASTAKSTAQACYTYSPLPTETSIRLLEVLPSSDGEINISLRVFDLKDEPVFDALSYSWANPVTIAEEPLPRGQERTEVVRSITVSQSLLTASGQNPVTLDTTLLSFLSAHPSLPYVEYGNRQDHTHIVNCDGRKISLSKTLFEALACLRWILSRKLDGEGQGMVYLETLPTSRSRYIWIDVICINVPLMNRIFASAQHVFAWVGELDTLSYAAWETIPTICDVYRSGQPWIPGHATFEDRVEKRVQLYTLAMLLSRRWFRRAWVVQEAVYARRLYLWSGPFFLDWWKLLPAIRVFETGARIDDTVTLMGRLIRREPTSLVKMFNRVHSGGVREKVITAAVTDEELFDLVKAAVGFINGVVEMKRSLGLPYYEPREGVQTTSFAGECGSVKENIVSQTAALDSDQDLSLPPVLG</sequence>
<dbReference type="AlphaFoldDB" id="A0A6A6JTJ0"/>
<dbReference type="RefSeq" id="XP_033657114.1">
    <property type="nucleotide sequence ID" value="XM_033802060.1"/>
</dbReference>
<dbReference type="GeneID" id="54555235"/>
<dbReference type="InterPro" id="IPR010730">
    <property type="entry name" value="HET"/>
</dbReference>
<feature type="compositionally biased region" description="Basic residues" evidence="1">
    <location>
        <begin position="1"/>
        <end position="14"/>
    </location>
</feature>
<dbReference type="PANTHER" id="PTHR24148:SF64">
    <property type="entry name" value="HETEROKARYON INCOMPATIBILITY DOMAIN-CONTAINING PROTEIN"/>
    <property type="match status" value="1"/>
</dbReference>
<dbReference type="Proteomes" id="UP000800097">
    <property type="component" value="Unassembled WGS sequence"/>
</dbReference>
<protein>
    <recommendedName>
        <fullName evidence="2">Heterokaryon incompatibility domain-containing protein</fullName>
    </recommendedName>
</protein>
<accession>A0A6A6JTJ0</accession>
<feature type="region of interest" description="Disordered" evidence="1">
    <location>
        <begin position="1"/>
        <end position="25"/>
    </location>
</feature>
<feature type="compositionally biased region" description="Polar residues" evidence="1">
    <location>
        <begin position="15"/>
        <end position="25"/>
    </location>
</feature>
<organism evidence="3 4">
    <name type="scientific">Westerdykella ornata</name>
    <dbReference type="NCBI Taxonomy" id="318751"/>
    <lineage>
        <taxon>Eukaryota</taxon>
        <taxon>Fungi</taxon>
        <taxon>Dikarya</taxon>
        <taxon>Ascomycota</taxon>
        <taxon>Pezizomycotina</taxon>
        <taxon>Dothideomycetes</taxon>
        <taxon>Pleosporomycetidae</taxon>
        <taxon>Pleosporales</taxon>
        <taxon>Sporormiaceae</taxon>
        <taxon>Westerdykella</taxon>
    </lineage>
</organism>
<dbReference type="InterPro" id="IPR052895">
    <property type="entry name" value="HetReg/Transcr_Mod"/>
</dbReference>
<feature type="domain" description="Heterokaryon incompatibility" evidence="2">
    <location>
        <begin position="186"/>
        <end position="285"/>
    </location>
</feature>
<keyword evidence="4" id="KW-1185">Reference proteome</keyword>
<proteinExistence type="predicted"/>